<dbReference type="InterPro" id="IPR038167">
    <property type="entry name" value="SSRP1_sf"/>
</dbReference>
<dbReference type="InterPro" id="IPR035417">
    <property type="entry name" value="SSRP1/POB3_N"/>
</dbReference>
<reference evidence="14 16" key="4">
    <citation type="submission" date="2017-10" db="EMBL/GenBank/DDBJ databases">
        <title>Genome analyses suggest a sexual origin of heterokaryosis in a supposedly ancient asexual fungus.</title>
        <authorList>
            <person name="Corradi N."/>
            <person name="Sedzielewska K."/>
            <person name="Noel J."/>
            <person name="Charron P."/>
            <person name="Farinelli L."/>
            <person name="Marton T."/>
            <person name="Kruger M."/>
            <person name="Pelin A."/>
            <person name="Brachmann A."/>
            <person name="Corradi N."/>
        </authorList>
    </citation>
    <scope>NUCLEOTIDE SEQUENCE [LARGE SCALE GENOMIC DNA]</scope>
    <source>
        <strain evidence="14 16">A1</strain>
    </source>
</reference>
<proteinExistence type="inferred from homology"/>
<evidence type="ECO:0000256" key="6">
    <source>
        <dbReference type="ARBA" id="ARBA00023163"/>
    </source>
</evidence>
<dbReference type="Pfam" id="PF21103">
    <property type="entry name" value="PH1_SSRP1-like"/>
    <property type="match status" value="1"/>
</dbReference>
<keyword evidence="3 9" id="KW-0235">DNA replication</keyword>
<dbReference type="EMBL" id="LLXL01000484">
    <property type="protein sequence ID" value="PKK71805.1"/>
    <property type="molecule type" value="Genomic_DNA"/>
</dbReference>
<evidence type="ECO:0000259" key="11">
    <source>
        <dbReference type="SMART" id="SM01287"/>
    </source>
</evidence>
<reference evidence="13 17" key="2">
    <citation type="submission" date="2017-09" db="EMBL/GenBank/DDBJ databases">
        <title>Extensive intraspecific genome diversity in a model arbuscular mycorrhizal fungus.</title>
        <authorList>
            <person name="Chen E.C."/>
            <person name="Morin E."/>
            <person name="Beaudet D."/>
            <person name="Noel J."/>
            <person name="Ndikumana S."/>
            <person name="Charron P."/>
            <person name="St-Onge C."/>
            <person name="Giorgi J."/>
            <person name="Grigoriev I.V."/>
            <person name="Roux C."/>
            <person name="Martin F.M."/>
            <person name="Corradi N."/>
        </authorList>
    </citation>
    <scope>NUCLEOTIDE SEQUENCE [LARGE SCALE GENOMIC DNA]</scope>
    <source>
        <strain evidence="13 17">A5</strain>
    </source>
</reference>
<dbReference type="AlphaFoldDB" id="A0A2I1F1F7"/>
<dbReference type="PRINTS" id="PR00887">
    <property type="entry name" value="SSRCOGNITION"/>
</dbReference>
<reference evidence="17 18" key="1">
    <citation type="submission" date="2016-04" db="EMBL/GenBank/DDBJ databases">
        <title>Genome analyses suggest a sexual origin of heterokaryosis in a supposedly ancient asexual fungus.</title>
        <authorList>
            <person name="Ropars J."/>
            <person name="Sedzielewska K."/>
            <person name="Noel J."/>
            <person name="Charron P."/>
            <person name="Farinelli L."/>
            <person name="Marton T."/>
            <person name="Kruger M."/>
            <person name="Pelin A."/>
            <person name="Brachmann A."/>
            <person name="Corradi N."/>
        </authorList>
    </citation>
    <scope>NUCLEOTIDE SEQUENCE [LARGE SCALE GENOMIC DNA]</scope>
    <source>
        <strain evidence="13 17">A5</strain>
        <strain evidence="15 18">C2</strain>
    </source>
</reference>
<keyword evidence="4 9" id="KW-0227">DNA damage</keyword>
<dbReference type="GO" id="GO:0006260">
    <property type="term" value="P:DNA replication"/>
    <property type="evidence" value="ECO:0007669"/>
    <property type="project" value="UniProtKB-KW"/>
</dbReference>
<organism evidence="14 16">
    <name type="scientific">Rhizophagus irregularis</name>
    <dbReference type="NCBI Taxonomy" id="588596"/>
    <lineage>
        <taxon>Eukaryota</taxon>
        <taxon>Fungi</taxon>
        <taxon>Fungi incertae sedis</taxon>
        <taxon>Mucoromycota</taxon>
        <taxon>Glomeromycotina</taxon>
        <taxon>Glomeromycetes</taxon>
        <taxon>Glomerales</taxon>
        <taxon>Glomeraceae</taxon>
        <taxon>Rhizophagus</taxon>
    </lineage>
</organism>
<evidence type="ECO:0000313" key="16">
    <source>
        <dbReference type="Proteomes" id="UP000232688"/>
    </source>
</evidence>
<dbReference type="SMART" id="SM01287">
    <property type="entry name" value="Rtt106"/>
    <property type="match status" value="1"/>
</dbReference>
<dbReference type="Proteomes" id="UP000684084">
    <property type="component" value="Unassembled WGS sequence"/>
</dbReference>
<comment type="function">
    <text evidence="9">Component of the FACT complex, a general chromatin factor that acts to reorganize nucleosomes. The FACT complex is involved in multiple processes that require DNA as a template such as mRNA elongation, DNA replication and DNA repair. During transcription elongation the FACT complex acts as a histone chaperone that both destabilizes and restores nucleosomal structure. It facilitates the passage of RNA polymerase II and transcription by promoting the dissociation of one histone H2A-H2B dimer from the nucleosome, then subsequently promotes the reestablishment of the nucleosome following the passage of RNA polymerase II.</text>
</comment>
<dbReference type="CDD" id="cd13231">
    <property type="entry name" value="PH2_SSRP1-like"/>
    <property type="match status" value="1"/>
</dbReference>
<gene>
    <name evidence="12" type="ORF">CHRIB12_LOCUS11438</name>
    <name evidence="14" type="ORF">RhiirA1_419424</name>
    <name evidence="13" type="ORF">RhiirA5_355701</name>
    <name evidence="15" type="ORF">RhiirC2_743944</name>
</gene>
<dbReference type="PANTHER" id="PTHR45849">
    <property type="entry name" value="FACT COMPLEX SUBUNIT SSRP1"/>
    <property type="match status" value="1"/>
</dbReference>
<comment type="subcellular location">
    <subcellularLocation>
        <location evidence="9">Nucleus</location>
    </subcellularLocation>
    <subcellularLocation>
        <location evidence="9">Chromosome</location>
    </subcellularLocation>
</comment>
<dbReference type="GO" id="GO:0035101">
    <property type="term" value="C:FACT complex"/>
    <property type="evidence" value="ECO:0007669"/>
    <property type="project" value="TreeGrafter"/>
</dbReference>
<evidence type="ECO:0000256" key="9">
    <source>
        <dbReference type="RuleBase" id="RU364013"/>
    </source>
</evidence>
<feature type="compositionally biased region" description="Acidic residues" evidence="10">
    <location>
        <begin position="198"/>
        <end position="209"/>
    </location>
</feature>
<dbReference type="CDD" id="cd13230">
    <property type="entry name" value="PH1_SSRP1-like"/>
    <property type="match status" value="1"/>
</dbReference>
<dbReference type="Gene3D" id="2.30.29.220">
    <property type="entry name" value="Structure-specific recognition protein (SSRP1)"/>
    <property type="match status" value="1"/>
</dbReference>
<evidence type="ECO:0000313" key="18">
    <source>
        <dbReference type="Proteomes" id="UP000233469"/>
    </source>
</evidence>
<dbReference type="CDD" id="cd13229">
    <property type="entry name" value="PH_TFIIH"/>
    <property type="match status" value="1"/>
</dbReference>
<dbReference type="Proteomes" id="UP000232722">
    <property type="component" value="Unassembled WGS sequence"/>
</dbReference>
<reference evidence="16 18" key="3">
    <citation type="submission" date="2017-10" db="EMBL/GenBank/DDBJ databases">
        <title>Extensive intraspecific genome diversity in a model arbuscular mycorrhizal fungus.</title>
        <authorList>
            <person name="Chen E.C.H."/>
            <person name="Morin E."/>
            <person name="Baudet D."/>
            <person name="Noel J."/>
            <person name="Ndikumana S."/>
            <person name="Charron P."/>
            <person name="St-Onge C."/>
            <person name="Giorgi J."/>
            <person name="Grigoriev I.V."/>
            <person name="Roux C."/>
            <person name="Martin F.M."/>
            <person name="Corradi N."/>
        </authorList>
    </citation>
    <scope>NUCLEOTIDE SEQUENCE [LARGE SCALE GENOMIC DNA]</scope>
    <source>
        <strain evidence="14 16">A1</strain>
        <strain evidence="15 18">C2</strain>
    </source>
</reference>
<keyword evidence="2 9" id="KW-0158">Chromosome</keyword>
<dbReference type="VEuPathDB" id="FungiDB:RhiirA1_419424"/>
<protein>
    <recommendedName>
        <fullName evidence="9">FACT complex subunit POB3</fullName>
    </recommendedName>
</protein>
<evidence type="ECO:0000256" key="4">
    <source>
        <dbReference type="ARBA" id="ARBA00022763"/>
    </source>
</evidence>
<dbReference type="PANTHER" id="PTHR45849:SF1">
    <property type="entry name" value="FACT COMPLEX SUBUNIT SSRP1"/>
    <property type="match status" value="1"/>
</dbReference>
<feature type="region of interest" description="Disordered" evidence="10">
    <location>
        <begin position="150"/>
        <end position="169"/>
    </location>
</feature>
<evidence type="ECO:0000313" key="12">
    <source>
        <dbReference type="EMBL" id="CAB5367805.1"/>
    </source>
</evidence>
<accession>A0A2I1F1F7</accession>
<dbReference type="Gene3D" id="2.30.29.30">
    <property type="entry name" value="Pleckstrin-homology domain (PH domain)/Phosphotyrosine-binding domain (PTB)"/>
    <property type="match status" value="2"/>
</dbReference>
<evidence type="ECO:0000313" key="15">
    <source>
        <dbReference type="EMBL" id="PKK71805.1"/>
    </source>
</evidence>
<dbReference type="Pfam" id="PF08512">
    <property type="entry name" value="Rttp106-like_middle"/>
    <property type="match status" value="1"/>
</dbReference>
<dbReference type="GO" id="GO:0006281">
    <property type="term" value="P:DNA repair"/>
    <property type="evidence" value="ECO:0007669"/>
    <property type="project" value="UniProtKB-KW"/>
</dbReference>
<dbReference type="InterPro" id="IPR011993">
    <property type="entry name" value="PH-like_dom_sf"/>
</dbReference>
<dbReference type="OrthoDB" id="498543at2759"/>
<dbReference type="VEuPathDB" id="FungiDB:RhiirFUN_011065"/>
<keyword evidence="7 9" id="KW-0234">DNA repair</keyword>
<evidence type="ECO:0000256" key="3">
    <source>
        <dbReference type="ARBA" id="ARBA00022705"/>
    </source>
</evidence>
<sequence>MSEPRSKQFENIFYGLSNTPGILKLAPSGIGWKTSDSENIVTISAEEFKKMQWMRVARNYQLRIALKNGNAARFDGFNKDMFDAVRDLIRTNYKLQLETKDLSVRGWNWGKTEFQGSQLLFNINNKTAFEVPLSQVANSNLANRNEVNIEFTQPDTTEESQGKSKKSSMHELVEMRFYIPGTMIVKDENEENEKKEEGEEEEEEEDGEEMSAAQLFYETVKDKADLGQVSGEGLALFQDILLLTPRGRYDIEVFPTFFRLRGKTYDYKIQMAAVVNLFLLPKLDEVHELFVIGLEPPLRQGQTLYHFLVLQFKQDDEKELVLNIEEEDLKQEYGDRLLPRYECPIHEAVSAVFQGLTKKKINRPSTFTSKHEDVAVKASLKANEGYLYPLEKCFLFVPKPPTYLPFSEILSVTFSRVSASLTKKNDLGGPRTFDMKFNMRSGTEFGFSSLNREEYEVLELYLRSKNIKTIKDTADETALSYSEFMKELDDDDDEVMPAAKRRKSESVDPDDEDSEMDEDFVASSEESDVAEEYDENYSGSESSEDEKKSKKKTSKPKSGKTG</sequence>
<dbReference type="VEuPathDB" id="FungiDB:FUN_015266"/>
<dbReference type="InterPro" id="IPR048993">
    <property type="entry name" value="SSRP1-like_PH1"/>
</dbReference>
<evidence type="ECO:0000256" key="5">
    <source>
        <dbReference type="ARBA" id="ARBA00023015"/>
    </source>
</evidence>
<dbReference type="GO" id="GO:0031491">
    <property type="term" value="F:nucleosome binding"/>
    <property type="evidence" value="ECO:0007669"/>
    <property type="project" value="TreeGrafter"/>
</dbReference>
<evidence type="ECO:0000256" key="7">
    <source>
        <dbReference type="ARBA" id="ARBA00023204"/>
    </source>
</evidence>
<dbReference type="Pfam" id="PF17292">
    <property type="entry name" value="POB3_N"/>
    <property type="match status" value="1"/>
</dbReference>
<dbReference type="EMBL" id="CAGKOT010000024">
    <property type="protein sequence ID" value="CAB5367805.1"/>
    <property type="molecule type" value="Genomic_DNA"/>
</dbReference>
<feature type="domain" description="Histone chaperone RTT106/FACT complex subunit SPT16-like middle" evidence="11">
    <location>
        <begin position="373"/>
        <end position="473"/>
    </location>
</feature>
<dbReference type="FunFam" id="2.30.29.150:FF:000001">
    <property type="entry name" value="Fact complex subunit ssrp1"/>
    <property type="match status" value="1"/>
</dbReference>
<dbReference type="EMBL" id="LLXJ01000394">
    <property type="protein sequence ID" value="PKC10263.1"/>
    <property type="molecule type" value="Genomic_DNA"/>
</dbReference>
<keyword evidence="8 9" id="KW-0539">Nucleus</keyword>
<dbReference type="InterPro" id="IPR024954">
    <property type="entry name" value="SSRP1_DD"/>
</dbReference>
<dbReference type="Proteomes" id="UP000232688">
    <property type="component" value="Unassembled WGS sequence"/>
</dbReference>
<dbReference type="InterPro" id="IPR000969">
    <property type="entry name" value="SSRP1/POB3"/>
</dbReference>
<comment type="similarity">
    <text evidence="1 9">Belongs to the SSRP1 family.</text>
</comment>
<reference evidence="12" key="5">
    <citation type="submission" date="2020-05" db="EMBL/GenBank/DDBJ databases">
        <authorList>
            <person name="Rincon C."/>
            <person name="Sanders R I."/>
            <person name="Robbins C."/>
            <person name="Chaturvedi A."/>
        </authorList>
    </citation>
    <scope>NUCLEOTIDE SEQUENCE</scope>
    <source>
        <strain evidence="12">CHB12</strain>
    </source>
</reference>
<evidence type="ECO:0000313" key="17">
    <source>
        <dbReference type="Proteomes" id="UP000232722"/>
    </source>
</evidence>
<evidence type="ECO:0000313" key="13">
    <source>
        <dbReference type="EMBL" id="PKC10263.1"/>
    </source>
</evidence>
<dbReference type="GO" id="GO:0003677">
    <property type="term" value="F:DNA binding"/>
    <property type="evidence" value="ECO:0007669"/>
    <property type="project" value="InterPro"/>
</dbReference>
<evidence type="ECO:0000256" key="2">
    <source>
        <dbReference type="ARBA" id="ARBA00022454"/>
    </source>
</evidence>
<dbReference type="Gene3D" id="2.30.29.150">
    <property type="match status" value="1"/>
</dbReference>
<dbReference type="GO" id="GO:0042393">
    <property type="term" value="F:histone binding"/>
    <property type="evidence" value="ECO:0007669"/>
    <property type="project" value="TreeGrafter"/>
</dbReference>
<dbReference type="SUPFAM" id="SSF50729">
    <property type="entry name" value="PH domain-like"/>
    <property type="match status" value="1"/>
</dbReference>
<dbReference type="InterPro" id="IPR013719">
    <property type="entry name" value="RTT106/SPT16-like_middle_dom"/>
</dbReference>
<name>A0A2I1F1F7_9GLOM</name>
<feature type="region of interest" description="Disordered" evidence="10">
    <location>
        <begin position="490"/>
        <end position="562"/>
    </location>
</feature>
<evidence type="ECO:0000256" key="10">
    <source>
        <dbReference type="SAM" id="MobiDB-lite"/>
    </source>
</evidence>
<feature type="region of interest" description="Disordered" evidence="10">
    <location>
        <begin position="186"/>
        <end position="210"/>
    </location>
</feature>
<comment type="caution">
    <text evidence="14">The sequence shown here is derived from an EMBL/GenBank/DDBJ whole genome shotgun (WGS) entry which is preliminary data.</text>
</comment>
<evidence type="ECO:0000313" key="14">
    <source>
        <dbReference type="EMBL" id="PKC66341.1"/>
    </source>
</evidence>
<dbReference type="Proteomes" id="UP000233469">
    <property type="component" value="Unassembled WGS sequence"/>
</dbReference>
<keyword evidence="5 9" id="KW-0805">Transcription regulation</keyword>
<feature type="compositionally biased region" description="Acidic residues" evidence="10">
    <location>
        <begin position="507"/>
        <end position="535"/>
    </location>
</feature>
<evidence type="ECO:0000256" key="8">
    <source>
        <dbReference type="ARBA" id="ARBA00023242"/>
    </source>
</evidence>
<dbReference type="InterPro" id="IPR050454">
    <property type="entry name" value="RTT106/SSRP1_HistChap/FACT"/>
</dbReference>
<keyword evidence="6 9" id="KW-0804">Transcription</keyword>
<evidence type="ECO:0000256" key="1">
    <source>
        <dbReference type="ARBA" id="ARBA00010060"/>
    </source>
</evidence>
<dbReference type="Pfam" id="PF03531">
    <property type="entry name" value="SSrecog"/>
    <property type="match status" value="1"/>
</dbReference>
<dbReference type="EMBL" id="LLXH01000470">
    <property type="protein sequence ID" value="PKC66341.1"/>
    <property type="molecule type" value="Genomic_DNA"/>
</dbReference>
<dbReference type="SMR" id="A0A2I1F1F7"/>
<feature type="compositionally biased region" description="Basic residues" evidence="10">
    <location>
        <begin position="549"/>
        <end position="562"/>
    </location>
</feature>